<dbReference type="InterPro" id="IPR003599">
    <property type="entry name" value="Ig_sub"/>
</dbReference>
<sequence>MEQKAEMTEQIVKKEIVYEEVQSFTEIKASKTQMTMSQGQTVTLRANIPEASDVKWILNGAQLSNSESYRYGVSGNDHTLTIKSISHHDQGILTCEAKTEHGVVKCQFDMTVSAVRSNAPSFLVQPHSKNVNEGQSVTFTCEITGEPSPEIEWLKDNSVISITSNMKLSRSKNVYTLEIHNATIEDSGKYTVKAKNKFGQCSATASLNVLTLVEEPAKMIIVEKSSDATSMQGSYSAKHGVSKMQETSFSSSSMAEVKFESMSASSMTSMTSEKMIAMSSSSMMAMSSHSHVEGSSIKAISHGIPPKIEAAPQDISIESGKVLTVACAFTGEPTPSIEWSHSGKALPSKEESGRLQIETSQDITTLVISGVKETDAGAYTLKLFNEFGFDTTTVNVRIRSM</sequence>
<dbReference type="CDD" id="cd00096">
    <property type="entry name" value="Ig"/>
    <property type="match status" value="1"/>
</dbReference>
<protein>
    <recommendedName>
        <fullName evidence="6">Ig-like domain-containing protein</fullName>
    </recommendedName>
</protein>
<keyword evidence="5" id="KW-0393">Immunoglobulin domain</keyword>
<dbReference type="PANTHER" id="PTHR45080">
    <property type="entry name" value="CONTACTIN 5"/>
    <property type="match status" value="1"/>
</dbReference>
<dbReference type="Proteomes" id="UP000694700">
    <property type="component" value="Unplaced"/>
</dbReference>
<dbReference type="Pfam" id="PF07679">
    <property type="entry name" value="I-set"/>
    <property type="match status" value="3"/>
</dbReference>
<keyword evidence="3" id="KW-0732">Signal</keyword>
<dbReference type="Ensembl" id="ENSCCRT00015067519.1">
    <property type="protein sequence ID" value="ENSCCRP00015065361.1"/>
    <property type="gene ID" value="ENSCCRG00015026666.1"/>
</dbReference>
<dbReference type="AlphaFoldDB" id="A0A8C1WCM3"/>
<dbReference type="PANTHER" id="PTHR45080:SF8">
    <property type="entry name" value="IG-LIKE DOMAIN-CONTAINING PROTEIN"/>
    <property type="match status" value="1"/>
</dbReference>
<dbReference type="FunFam" id="2.60.40.10:FF:001223">
    <property type="entry name" value="Sidekick cell adhesion molecule 1"/>
    <property type="match status" value="1"/>
</dbReference>
<comment type="subcellular location">
    <subcellularLocation>
        <location evidence="1">Cytoplasm</location>
    </subcellularLocation>
</comment>
<feature type="domain" description="Ig-like" evidence="6">
    <location>
        <begin position="25"/>
        <end position="111"/>
    </location>
</feature>
<dbReference type="InterPro" id="IPR013783">
    <property type="entry name" value="Ig-like_fold"/>
</dbReference>
<dbReference type="FunFam" id="2.60.40.10:FF:000425">
    <property type="entry name" value="Myosin light chain kinase"/>
    <property type="match status" value="1"/>
</dbReference>
<dbReference type="FunFam" id="2.60.40.10:FF:001476">
    <property type="entry name" value="titin isoform X1"/>
    <property type="match status" value="1"/>
</dbReference>
<dbReference type="InterPro" id="IPR050958">
    <property type="entry name" value="Cell_Adh-Cytoskel_Orgn"/>
</dbReference>
<dbReference type="GO" id="GO:0007156">
    <property type="term" value="P:homophilic cell adhesion via plasma membrane adhesion molecules"/>
    <property type="evidence" value="ECO:0007669"/>
    <property type="project" value="TreeGrafter"/>
</dbReference>
<organism evidence="7 8">
    <name type="scientific">Cyprinus carpio</name>
    <name type="common">Common carp</name>
    <dbReference type="NCBI Taxonomy" id="7962"/>
    <lineage>
        <taxon>Eukaryota</taxon>
        <taxon>Metazoa</taxon>
        <taxon>Chordata</taxon>
        <taxon>Craniata</taxon>
        <taxon>Vertebrata</taxon>
        <taxon>Euteleostomi</taxon>
        <taxon>Actinopterygii</taxon>
        <taxon>Neopterygii</taxon>
        <taxon>Teleostei</taxon>
        <taxon>Ostariophysi</taxon>
        <taxon>Cypriniformes</taxon>
        <taxon>Cyprinidae</taxon>
        <taxon>Cyprininae</taxon>
        <taxon>Cyprinus</taxon>
    </lineage>
</organism>
<keyword evidence="4" id="KW-1015">Disulfide bond</keyword>
<dbReference type="InterPro" id="IPR036179">
    <property type="entry name" value="Ig-like_dom_sf"/>
</dbReference>
<feature type="domain" description="Ig-like" evidence="6">
    <location>
        <begin position="306"/>
        <end position="397"/>
    </location>
</feature>
<accession>A0A8C1WCM3</accession>
<proteinExistence type="predicted"/>
<keyword evidence="2" id="KW-0963">Cytoplasm</keyword>
<dbReference type="GO" id="GO:0005737">
    <property type="term" value="C:cytoplasm"/>
    <property type="evidence" value="ECO:0007669"/>
    <property type="project" value="UniProtKB-SubCell"/>
</dbReference>
<dbReference type="InterPro" id="IPR007110">
    <property type="entry name" value="Ig-like_dom"/>
</dbReference>
<evidence type="ECO:0000256" key="5">
    <source>
        <dbReference type="ARBA" id="ARBA00023319"/>
    </source>
</evidence>
<name>A0A8C1WCM3_CYPCA</name>
<reference evidence="7" key="1">
    <citation type="submission" date="2025-08" db="UniProtKB">
        <authorList>
            <consortium name="Ensembl"/>
        </authorList>
    </citation>
    <scope>IDENTIFICATION</scope>
</reference>
<dbReference type="Gene3D" id="2.60.40.10">
    <property type="entry name" value="Immunoglobulins"/>
    <property type="match status" value="3"/>
</dbReference>
<evidence type="ECO:0000256" key="2">
    <source>
        <dbReference type="ARBA" id="ARBA00022490"/>
    </source>
</evidence>
<dbReference type="InterPro" id="IPR013098">
    <property type="entry name" value="Ig_I-set"/>
</dbReference>
<dbReference type="PROSITE" id="PS50835">
    <property type="entry name" value="IG_LIKE"/>
    <property type="match status" value="3"/>
</dbReference>
<evidence type="ECO:0000256" key="1">
    <source>
        <dbReference type="ARBA" id="ARBA00004496"/>
    </source>
</evidence>
<evidence type="ECO:0000313" key="7">
    <source>
        <dbReference type="Ensembl" id="ENSCCRP00015065361.1"/>
    </source>
</evidence>
<evidence type="ECO:0000259" key="6">
    <source>
        <dbReference type="PROSITE" id="PS50835"/>
    </source>
</evidence>
<dbReference type="SUPFAM" id="SSF48726">
    <property type="entry name" value="Immunoglobulin"/>
    <property type="match status" value="3"/>
</dbReference>
<dbReference type="InterPro" id="IPR003598">
    <property type="entry name" value="Ig_sub2"/>
</dbReference>
<dbReference type="SMART" id="SM00409">
    <property type="entry name" value="IG"/>
    <property type="match status" value="3"/>
</dbReference>
<evidence type="ECO:0000256" key="4">
    <source>
        <dbReference type="ARBA" id="ARBA00023157"/>
    </source>
</evidence>
<evidence type="ECO:0000256" key="3">
    <source>
        <dbReference type="ARBA" id="ARBA00022729"/>
    </source>
</evidence>
<dbReference type="GO" id="GO:0005886">
    <property type="term" value="C:plasma membrane"/>
    <property type="evidence" value="ECO:0007669"/>
    <property type="project" value="TreeGrafter"/>
</dbReference>
<evidence type="ECO:0000313" key="8">
    <source>
        <dbReference type="Proteomes" id="UP000694700"/>
    </source>
</evidence>
<dbReference type="SMART" id="SM00408">
    <property type="entry name" value="IGc2"/>
    <property type="match status" value="3"/>
</dbReference>
<feature type="domain" description="Ig-like" evidence="6">
    <location>
        <begin position="120"/>
        <end position="208"/>
    </location>
</feature>